<accession>A0AA39MSX7</accession>
<evidence type="ECO:0000256" key="1">
    <source>
        <dbReference type="SAM" id="Phobius"/>
    </source>
</evidence>
<evidence type="ECO:0000313" key="3">
    <source>
        <dbReference type="Proteomes" id="UP001175211"/>
    </source>
</evidence>
<protein>
    <submittedName>
        <fullName evidence="2">Uncharacterized protein</fullName>
    </submittedName>
</protein>
<gene>
    <name evidence="2" type="ORF">EV420DRAFT_1721922</name>
</gene>
<dbReference type="EMBL" id="JAUEPS010000053">
    <property type="protein sequence ID" value="KAK0444620.1"/>
    <property type="molecule type" value="Genomic_DNA"/>
</dbReference>
<name>A0AA39MSX7_ARMTA</name>
<sequence>MYKQCDEQVMEDPGESRTLRITDRIPFSNSNHHHPVGSAGDRVFPLLCSQIFSGLPLDYFVLPRKRPVVPWEWPEKWHTRLHELSTTLYSCANTPDSGFIPRFLISVLAKCQTPPRSGTRLDIRKREVKMTAREVGHFAAYPMLVCGISFLVLEDVKERQT</sequence>
<dbReference type="GeneID" id="85363320"/>
<keyword evidence="1" id="KW-0472">Membrane</keyword>
<dbReference type="AlphaFoldDB" id="A0AA39MSX7"/>
<keyword evidence="1" id="KW-0812">Transmembrane</keyword>
<dbReference type="Proteomes" id="UP001175211">
    <property type="component" value="Unassembled WGS sequence"/>
</dbReference>
<keyword evidence="3" id="KW-1185">Reference proteome</keyword>
<comment type="caution">
    <text evidence="2">The sequence shown here is derived from an EMBL/GenBank/DDBJ whole genome shotgun (WGS) entry which is preliminary data.</text>
</comment>
<organism evidence="2 3">
    <name type="scientific">Armillaria tabescens</name>
    <name type="common">Ringless honey mushroom</name>
    <name type="synonym">Agaricus tabescens</name>
    <dbReference type="NCBI Taxonomy" id="1929756"/>
    <lineage>
        <taxon>Eukaryota</taxon>
        <taxon>Fungi</taxon>
        <taxon>Dikarya</taxon>
        <taxon>Basidiomycota</taxon>
        <taxon>Agaricomycotina</taxon>
        <taxon>Agaricomycetes</taxon>
        <taxon>Agaricomycetidae</taxon>
        <taxon>Agaricales</taxon>
        <taxon>Marasmiineae</taxon>
        <taxon>Physalacriaceae</taxon>
        <taxon>Desarmillaria</taxon>
    </lineage>
</organism>
<proteinExistence type="predicted"/>
<evidence type="ECO:0000313" key="2">
    <source>
        <dbReference type="EMBL" id="KAK0444620.1"/>
    </source>
</evidence>
<reference evidence="2" key="1">
    <citation type="submission" date="2023-06" db="EMBL/GenBank/DDBJ databases">
        <authorList>
            <consortium name="Lawrence Berkeley National Laboratory"/>
            <person name="Ahrendt S."/>
            <person name="Sahu N."/>
            <person name="Indic B."/>
            <person name="Wong-Bajracharya J."/>
            <person name="Merenyi Z."/>
            <person name="Ke H.-M."/>
            <person name="Monk M."/>
            <person name="Kocsube S."/>
            <person name="Drula E."/>
            <person name="Lipzen A."/>
            <person name="Balint B."/>
            <person name="Henrissat B."/>
            <person name="Andreopoulos B."/>
            <person name="Martin F.M."/>
            <person name="Harder C.B."/>
            <person name="Rigling D."/>
            <person name="Ford K.L."/>
            <person name="Foster G.D."/>
            <person name="Pangilinan J."/>
            <person name="Papanicolaou A."/>
            <person name="Barry K."/>
            <person name="LaButti K."/>
            <person name="Viragh M."/>
            <person name="Koriabine M."/>
            <person name="Yan M."/>
            <person name="Riley R."/>
            <person name="Champramary S."/>
            <person name="Plett K.L."/>
            <person name="Tsai I.J."/>
            <person name="Slot J."/>
            <person name="Sipos G."/>
            <person name="Plett J."/>
            <person name="Nagy L.G."/>
            <person name="Grigoriev I.V."/>
        </authorList>
    </citation>
    <scope>NUCLEOTIDE SEQUENCE</scope>
    <source>
        <strain evidence="2">CCBAS 213</strain>
    </source>
</reference>
<feature type="transmembrane region" description="Helical" evidence="1">
    <location>
        <begin position="135"/>
        <end position="153"/>
    </location>
</feature>
<keyword evidence="1" id="KW-1133">Transmembrane helix</keyword>
<dbReference type="RefSeq" id="XP_060325190.1">
    <property type="nucleotide sequence ID" value="XM_060479772.1"/>
</dbReference>